<evidence type="ECO:0000313" key="3">
    <source>
        <dbReference type="Proteomes" id="UP001595816"/>
    </source>
</evidence>
<dbReference type="RefSeq" id="WP_253761560.1">
    <property type="nucleotide sequence ID" value="NZ_JAMZDZ010000001.1"/>
</dbReference>
<gene>
    <name evidence="2" type="ORF">ACFOZ4_26970</name>
</gene>
<keyword evidence="1" id="KW-0472">Membrane</keyword>
<evidence type="ECO:0000256" key="1">
    <source>
        <dbReference type="SAM" id="Phobius"/>
    </source>
</evidence>
<accession>A0ABV8LV77</accession>
<evidence type="ECO:0000313" key="2">
    <source>
        <dbReference type="EMBL" id="MFC4134268.1"/>
    </source>
</evidence>
<keyword evidence="1" id="KW-1133">Transmembrane helix</keyword>
<protein>
    <submittedName>
        <fullName evidence="2">Uncharacterized protein</fullName>
    </submittedName>
</protein>
<keyword evidence="1" id="KW-0812">Transmembrane</keyword>
<organism evidence="2 3">
    <name type="scientific">Hamadaea flava</name>
    <dbReference type="NCBI Taxonomy" id="1742688"/>
    <lineage>
        <taxon>Bacteria</taxon>
        <taxon>Bacillati</taxon>
        <taxon>Actinomycetota</taxon>
        <taxon>Actinomycetes</taxon>
        <taxon>Micromonosporales</taxon>
        <taxon>Micromonosporaceae</taxon>
        <taxon>Hamadaea</taxon>
    </lineage>
</organism>
<dbReference type="EMBL" id="JBHSAY010000015">
    <property type="protein sequence ID" value="MFC4134268.1"/>
    <property type="molecule type" value="Genomic_DNA"/>
</dbReference>
<reference evidence="3" key="1">
    <citation type="journal article" date="2019" name="Int. J. Syst. Evol. Microbiol.">
        <title>The Global Catalogue of Microorganisms (GCM) 10K type strain sequencing project: providing services to taxonomists for standard genome sequencing and annotation.</title>
        <authorList>
            <consortium name="The Broad Institute Genomics Platform"/>
            <consortium name="The Broad Institute Genome Sequencing Center for Infectious Disease"/>
            <person name="Wu L."/>
            <person name="Ma J."/>
        </authorList>
    </citation>
    <scope>NUCLEOTIDE SEQUENCE [LARGE SCALE GENOMIC DNA]</scope>
    <source>
        <strain evidence="3">CGMCC 4.7289</strain>
    </source>
</reference>
<sequence length="68" mass="7404">MEMVFRILFTIGAMECVAYVVAVSLRARGKSGDALRLLAHPRVLATGLALGIGGLVVDYLWTMFAFPF</sequence>
<comment type="caution">
    <text evidence="2">The sequence shown here is derived from an EMBL/GenBank/DDBJ whole genome shotgun (WGS) entry which is preliminary data.</text>
</comment>
<feature type="transmembrane region" description="Helical" evidence="1">
    <location>
        <begin position="37"/>
        <end position="61"/>
    </location>
</feature>
<proteinExistence type="predicted"/>
<dbReference type="Proteomes" id="UP001595816">
    <property type="component" value="Unassembled WGS sequence"/>
</dbReference>
<keyword evidence="3" id="KW-1185">Reference proteome</keyword>
<feature type="transmembrane region" description="Helical" evidence="1">
    <location>
        <begin position="6"/>
        <end position="25"/>
    </location>
</feature>
<name>A0ABV8LV77_9ACTN</name>